<name>A0AAJ5W8N2_9SPHI</name>
<evidence type="ECO:0000313" key="1">
    <source>
        <dbReference type="EMBL" id="WEK19228.1"/>
    </source>
</evidence>
<organism evidence="1 2">
    <name type="scientific">Candidatus Pedobacter colombiensis</name>
    <dbReference type="NCBI Taxonomy" id="3121371"/>
    <lineage>
        <taxon>Bacteria</taxon>
        <taxon>Pseudomonadati</taxon>
        <taxon>Bacteroidota</taxon>
        <taxon>Sphingobacteriia</taxon>
        <taxon>Sphingobacteriales</taxon>
        <taxon>Sphingobacteriaceae</taxon>
        <taxon>Pedobacter</taxon>
    </lineage>
</organism>
<dbReference type="Proteomes" id="UP001214530">
    <property type="component" value="Chromosome"/>
</dbReference>
<evidence type="ECO:0000313" key="2">
    <source>
        <dbReference type="Proteomes" id="UP001214530"/>
    </source>
</evidence>
<dbReference type="AlphaFoldDB" id="A0AAJ5W8N2"/>
<accession>A0AAJ5W8N2</accession>
<protein>
    <submittedName>
        <fullName evidence="1">Uncharacterized protein</fullName>
    </submittedName>
</protein>
<reference evidence="1" key="1">
    <citation type="submission" date="2023-03" db="EMBL/GenBank/DDBJ databases">
        <title>Andean soil-derived lignocellulolytic bacterial consortium as a source of novel taxa and putative plastic-active enzymes.</title>
        <authorList>
            <person name="Diaz-Garcia L."/>
            <person name="Chuvochina M."/>
            <person name="Feuerriegel G."/>
            <person name="Bunk B."/>
            <person name="Sproer C."/>
            <person name="Streit W.R."/>
            <person name="Rodriguez L.M."/>
            <person name="Overmann J."/>
            <person name="Jimenez D.J."/>
        </authorList>
    </citation>
    <scope>NUCLEOTIDE SEQUENCE</scope>
    <source>
        <strain evidence="1">MAG 3858</strain>
    </source>
</reference>
<sequence length="44" mass="5157">MIKHATHKLSIVEAKNIASRSLFIERLQPVFFVTTNRQTYTPRI</sequence>
<dbReference type="EMBL" id="CP119313">
    <property type="protein sequence ID" value="WEK19228.1"/>
    <property type="molecule type" value="Genomic_DNA"/>
</dbReference>
<gene>
    <name evidence="1" type="ORF">P0Y49_20850</name>
</gene>
<proteinExistence type="predicted"/>